<feature type="transmembrane region" description="Helical" evidence="2">
    <location>
        <begin position="12"/>
        <end position="34"/>
    </location>
</feature>
<dbReference type="GO" id="GO:0016791">
    <property type="term" value="F:phosphatase activity"/>
    <property type="evidence" value="ECO:0007669"/>
    <property type="project" value="TreeGrafter"/>
</dbReference>
<protein>
    <submittedName>
        <fullName evidence="3">91e2c34d-6e5f-4116-ac80-c26df42706c3</fullName>
    </submittedName>
</protein>
<keyword evidence="2" id="KW-1133">Transmembrane helix</keyword>
<dbReference type="Pfam" id="PF00328">
    <property type="entry name" value="His_Phos_2"/>
    <property type="match status" value="1"/>
</dbReference>
<dbReference type="CDD" id="cd07061">
    <property type="entry name" value="HP_HAP_like"/>
    <property type="match status" value="1"/>
</dbReference>
<dbReference type="EMBL" id="CAJHIA010000037">
    <property type="protein sequence ID" value="CAD6456975.1"/>
    <property type="molecule type" value="Genomic_DNA"/>
</dbReference>
<keyword evidence="2" id="KW-0472">Membrane</keyword>
<dbReference type="SUPFAM" id="SSF53254">
    <property type="entry name" value="Phosphoglycerate mutase-like"/>
    <property type="match status" value="1"/>
</dbReference>
<dbReference type="InterPro" id="IPR029033">
    <property type="entry name" value="His_PPase_superfam"/>
</dbReference>
<dbReference type="AlphaFoldDB" id="A0A8H2W4Y4"/>
<dbReference type="PANTHER" id="PTHR11567:SF195">
    <property type="entry name" value="ACID PHOSPHATASE, PUTATIVE (AFU_ORTHOLOGUE AFUA_3G14570)-RELATED"/>
    <property type="match status" value="1"/>
</dbReference>
<dbReference type="Proteomes" id="UP000624404">
    <property type="component" value="Unassembled WGS sequence"/>
</dbReference>
<gene>
    <name evidence="3" type="ORF">SCLTRI_LOCUS10557</name>
</gene>
<proteinExistence type="inferred from homology"/>
<sequence>MEFQLQKSVIKSLWKLFYCVIGSASIFMAIYVSFDMTFTSSQIIFFAFLVGARETIALTPLETFYPVDLNDTSYISNTSLGSYGGIYSIPGKSISSNITYGTYNYCSMPHPRVKEYQIPEPVANGTVKAEIVYLEYIQRHQRRTMYNVLPSGETVPFNCSGILPYLYAGPYDTAAQQPIAVYASTYTDAGNPFVGKYISGNCQYPQLTIGGLTDGYQHGRGLDEVYGAAGKLSLFPTTPSLQETYFRSSESPLTQQSAGGVLRGIWSSYKKSIPLHQQATSVDTVNAGYSCSAISSTLTKIKSTTEWQAHLAATSTLRTTLGNMFEANSGAWQGTMDHFADNFQARLCNGYSLPCSPTNSSYCVTQEMADEVFRAGDWEWNYYWRTNPFAQQYIQVVEGLFIGEIVSRLESVANGTIQKGKYSHMFVHDGDIGPIAGALGIDALRWPGMGSNIAFEIWKSHNTTATIDGYFARVLYSGQPMKSIYGDMDWMPLESLLDILRKFVPADIVELCNS</sequence>
<comment type="similarity">
    <text evidence="1">Belongs to the histidine acid phosphatase family.</text>
</comment>
<evidence type="ECO:0000313" key="4">
    <source>
        <dbReference type="Proteomes" id="UP000624404"/>
    </source>
</evidence>
<dbReference type="InterPro" id="IPR050645">
    <property type="entry name" value="Histidine_acid_phosphatase"/>
</dbReference>
<name>A0A8H2W4Y4_9HELO</name>
<reference evidence="3" key="1">
    <citation type="submission" date="2020-10" db="EMBL/GenBank/DDBJ databases">
        <authorList>
            <person name="Kusch S."/>
        </authorList>
    </citation>
    <scope>NUCLEOTIDE SEQUENCE</scope>
    <source>
        <strain evidence="3">SwB9</strain>
    </source>
</reference>
<accession>A0A8H2W4Y4</accession>
<dbReference type="PANTHER" id="PTHR11567">
    <property type="entry name" value="ACID PHOSPHATASE-RELATED"/>
    <property type="match status" value="1"/>
</dbReference>
<organism evidence="3 4">
    <name type="scientific">Sclerotinia trifoliorum</name>
    <dbReference type="NCBI Taxonomy" id="28548"/>
    <lineage>
        <taxon>Eukaryota</taxon>
        <taxon>Fungi</taxon>
        <taxon>Dikarya</taxon>
        <taxon>Ascomycota</taxon>
        <taxon>Pezizomycotina</taxon>
        <taxon>Leotiomycetes</taxon>
        <taxon>Helotiales</taxon>
        <taxon>Sclerotiniaceae</taxon>
        <taxon>Sclerotinia</taxon>
    </lineage>
</organism>
<evidence type="ECO:0000313" key="3">
    <source>
        <dbReference type="EMBL" id="CAD6456975.1"/>
    </source>
</evidence>
<dbReference type="OrthoDB" id="10262962at2759"/>
<keyword evidence="4" id="KW-1185">Reference proteome</keyword>
<dbReference type="Gene3D" id="3.40.50.1240">
    <property type="entry name" value="Phosphoglycerate mutase-like"/>
    <property type="match status" value="1"/>
</dbReference>
<comment type="caution">
    <text evidence="3">The sequence shown here is derived from an EMBL/GenBank/DDBJ whole genome shotgun (WGS) entry which is preliminary data.</text>
</comment>
<keyword evidence="2" id="KW-0812">Transmembrane</keyword>
<evidence type="ECO:0000256" key="1">
    <source>
        <dbReference type="ARBA" id="ARBA00005375"/>
    </source>
</evidence>
<evidence type="ECO:0000256" key="2">
    <source>
        <dbReference type="SAM" id="Phobius"/>
    </source>
</evidence>
<dbReference type="InterPro" id="IPR000560">
    <property type="entry name" value="His_Pase_clade-2"/>
</dbReference>